<feature type="transmembrane region" description="Helical" evidence="7">
    <location>
        <begin position="161"/>
        <end position="180"/>
    </location>
</feature>
<feature type="transmembrane region" description="Helical" evidence="7">
    <location>
        <begin position="244"/>
        <end position="265"/>
    </location>
</feature>
<proteinExistence type="predicted"/>
<feature type="transmembrane region" description="Helical" evidence="7">
    <location>
        <begin position="369"/>
        <end position="388"/>
    </location>
</feature>
<evidence type="ECO:0000256" key="2">
    <source>
        <dbReference type="ARBA" id="ARBA00022448"/>
    </source>
</evidence>
<dbReference type="AlphaFoldDB" id="A0AAU8IDJ0"/>
<accession>A0AAU8IDJ0</accession>
<keyword evidence="6 7" id="KW-0472">Membrane</keyword>
<dbReference type="PANTHER" id="PTHR43495:SF5">
    <property type="entry name" value="GAMMA-AMINOBUTYRIC ACID PERMEASE"/>
    <property type="match status" value="1"/>
</dbReference>
<feature type="transmembrane region" description="Helical" evidence="7">
    <location>
        <begin position="336"/>
        <end position="357"/>
    </location>
</feature>
<evidence type="ECO:0000256" key="1">
    <source>
        <dbReference type="ARBA" id="ARBA00004141"/>
    </source>
</evidence>
<protein>
    <submittedName>
        <fullName evidence="9">Amino acid permease</fullName>
    </submittedName>
</protein>
<keyword evidence="4" id="KW-0029">Amino-acid transport</keyword>
<feature type="transmembrane region" description="Helical" evidence="7">
    <location>
        <begin position="294"/>
        <end position="316"/>
    </location>
</feature>
<feature type="transmembrane region" description="Helical" evidence="7">
    <location>
        <begin position="21"/>
        <end position="39"/>
    </location>
</feature>
<feature type="transmembrane region" description="Helical" evidence="7">
    <location>
        <begin position="51"/>
        <end position="77"/>
    </location>
</feature>
<comment type="subcellular location">
    <subcellularLocation>
        <location evidence="1">Membrane</location>
        <topology evidence="1">Multi-pass membrane protein</topology>
    </subcellularLocation>
</comment>
<dbReference type="GO" id="GO:0016020">
    <property type="term" value="C:membrane"/>
    <property type="evidence" value="ECO:0007669"/>
    <property type="project" value="UniProtKB-SubCell"/>
</dbReference>
<dbReference type="GO" id="GO:0006865">
    <property type="term" value="P:amino acid transport"/>
    <property type="evidence" value="ECO:0007669"/>
    <property type="project" value="UniProtKB-KW"/>
</dbReference>
<evidence type="ECO:0000256" key="6">
    <source>
        <dbReference type="ARBA" id="ARBA00023136"/>
    </source>
</evidence>
<reference evidence="9" key="1">
    <citation type="submission" date="2024-06" db="EMBL/GenBank/DDBJ databases">
        <authorList>
            <person name="Fan A."/>
            <person name="Zhang F.Y."/>
            <person name="Zhang L."/>
        </authorList>
    </citation>
    <scope>NUCLEOTIDE SEQUENCE</scope>
    <source>
        <strain evidence="9">Y61</strain>
    </source>
</reference>
<dbReference type="PIRSF" id="PIRSF006060">
    <property type="entry name" value="AA_transporter"/>
    <property type="match status" value="1"/>
</dbReference>
<sequence>MMGVTEKKGESLRRGLEPRHIMLMAMAGMIGTGIFKGSGDTLSIAGPSVTIAYLVCGLILFIVMVALAEMAIAFPGLNMQHLMYKAFGFRVSIMIGWLYWINWMIVTVVEVLAAGSFLNYWFPGVPLWLLAGLCGLFIIMINLFQVSLYGEFEFWFAGIKIGAIIVFIILGILILFGVIQGPNGPADPVKNLFGYGGFFPNGFGGMVSALLVVIYSYGGSELIGLTVNEARDVEHVLPKVIKTVVTRVAMFYILPIIIICSLMPWNSVSATESSPFVQVFEAVGLPGVPHLMNFVLLTAVLSAGNSGIYATTRTLYAMAERGEAPKFARKLTKRGVPLGGIGLTAGFLAVGVVLAYLSPNQIINQLMSIPGFTISLVWIAICLAELKLRPNYDRLPFFRMVGFPYMTIIGAAALSLIFITFVLNPANLVGTLTCLGIMTFLIIISFYIRPEQKPATGNTSSDDD</sequence>
<evidence type="ECO:0000256" key="4">
    <source>
        <dbReference type="ARBA" id="ARBA00022970"/>
    </source>
</evidence>
<name>A0AAU8IDJ0_9BACL</name>
<dbReference type="FunFam" id="1.20.1740.10:FF:000001">
    <property type="entry name" value="Amino acid permease"/>
    <property type="match status" value="1"/>
</dbReference>
<feature type="transmembrane region" description="Helical" evidence="7">
    <location>
        <begin position="192"/>
        <end position="215"/>
    </location>
</feature>
<feature type="domain" description="Amino acid permease/ SLC12A" evidence="8">
    <location>
        <begin position="20"/>
        <end position="424"/>
    </location>
</feature>
<keyword evidence="2" id="KW-0813">Transport</keyword>
<evidence type="ECO:0000259" key="8">
    <source>
        <dbReference type="Pfam" id="PF00324"/>
    </source>
</evidence>
<evidence type="ECO:0000256" key="3">
    <source>
        <dbReference type="ARBA" id="ARBA00022692"/>
    </source>
</evidence>
<dbReference type="PANTHER" id="PTHR43495">
    <property type="entry name" value="GABA PERMEASE"/>
    <property type="match status" value="1"/>
</dbReference>
<feature type="transmembrane region" description="Helical" evidence="7">
    <location>
        <begin position="97"/>
        <end position="122"/>
    </location>
</feature>
<evidence type="ECO:0000313" key="9">
    <source>
        <dbReference type="EMBL" id="XCJ16111.1"/>
    </source>
</evidence>
<feature type="transmembrane region" description="Helical" evidence="7">
    <location>
        <begin position="400"/>
        <end position="422"/>
    </location>
</feature>
<keyword evidence="3 7" id="KW-0812">Transmembrane</keyword>
<dbReference type="EMBL" id="CP159510">
    <property type="protein sequence ID" value="XCJ16111.1"/>
    <property type="molecule type" value="Genomic_DNA"/>
</dbReference>
<evidence type="ECO:0000256" key="5">
    <source>
        <dbReference type="ARBA" id="ARBA00022989"/>
    </source>
</evidence>
<feature type="transmembrane region" description="Helical" evidence="7">
    <location>
        <begin position="428"/>
        <end position="448"/>
    </location>
</feature>
<evidence type="ECO:0000256" key="7">
    <source>
        <dbReference type="SAM" id="Phobius"/>
    </source>
</evidence>
<dbReference type="Pfam" id="PF00324">
    <property type="entry name" value="AA_permease"/>
    <property type="match status" value="1"/>
</dbReference>
<gene>
    <name evidence="9" type="ORF">ABNN70_10455</name>
</gene>
<dbReference type="RefSeq" id="WP_353947748.1">
    <property type="nucleotide sequence ID" value="NZ_CP159510.1"/>
</dbReference>
<organism evidence="9">
    <name type="scientific">Sporolactobacillus sp. Y61</name>
    <dbReference type="NCBI Taxonomy" id="3160863"/>
    <lineage>
        <taxon>Bacteria</taxon>
        <taxon>Bacillati</taxon>
        <taxon>Bacillota</taxon>
        <taxon>Bacilli</taxon>
        <taxon>Bacillales</taxon>
        <taxon>Sporolactobacillaceae</taxon>
        <taxon>Sporolactobacillus</taxon>
    </lineage>
</organism>
<dbReference type="GO" id="GO:0055085">
    <property type="term" value="P:transmembrane transport"/>
    <property type="evidence" value="ECO:0007669"/>
    <property type="project" value="InterPro"/>
</dbReference>
<feature type="transmembrane region" description="Helical" evidence="7">
    <location>
        <begin position="128"/>
        <end position="149"/>
    </location>
</feature>
<keyword evidence="5 7" id="KW-1133">Transmembrane helix</keyword>
<dbReference type="Gene3D" id="1.20.1740.10">
    <property type="entry name" value="Amino acid/polyamine transporter I"/>
    <property type="match status" value="1"/>
</dbReference>
<dbReference type="InterPro" id="IPR004841">
    <property type="entry name" value="AA-permease/SLC12A_dom"/>
</dbReference>